<dbReference type="OrthoDB" id="5362233at2"/>
<dbReference type="InterPro" id="IPR007016">
    <property type="entry name" value="O-antigen_ligase-rel_domated"/>
</dbReference>
<feature type="domain" description="O-antigen ligase-related" evidence="6">
    <location>
        <begin position="200"/>
        <end position="338"/>
    </location>
</feature>
<reference evidence="7 8" key="1">
    <citation type="submission" date="2016-02" db="EMBL/GenBank/DDBJ databases">
        <authorList>
            <consortium name="Pathogen Informatics"/>
        </authorList>
    </citation>
    <scope>NUCLEOTIDE SEQUENCE [LARGE SCALE GENOMIC DNA]</scope>
    <source>
        <strain evidence="7 8">RC20</strain>
    </source>
</reference>
<dbReference type="Proteomes" id="UP000069632">
    <property type="component" value="Unassembled WGS sequence"/>
</dbReference>
<protein>
    <submittedName>
        <fullName evidence="7">O-antigen polymerase family protein</fullName>
    </submittedName>
</protein>
<dbReference type="InterPro" id="IPR051533">
    <property type="entry name" value="WaaL-like"/>
</dbReference>
<evidence type="ECO:0000256" key="2">
    <source>
        <dbReference type="ARBA" id="ARBA00022692"/>
    </source>
</evidence>
<feature type="transmembrane region" description="Helical" evidence="5">
    <location>
        <begin position="327"/>
        <end position="347"/>
    </location>
</feature>
<feature type="transmembrane region" description="Helical" evidence="5">
    <location>
        <begin position="73"/>
        <end position="91"/>
    </location>
</feature>
<feature type="transmembrane region" description="Helical" evidence="5">
    <location>
        <begin position="354"/>
        <end position="373"/>
    </location>
</feature>
<feature type="transmembrane region" description="Helical" evidence="5">
    <location>
        <begin position="132"/>
        <end position="152"/>
    </location>
</feature>
<feature type="transmembrane region" description="Helical" evidence="5">
    <location>
        <begin position="42"/>
        <end position="61"/>
    </location>
</feature>
<dbReference type="GO" id="GO:0016020">
    <property type="term" value="C:membrane"/>
    <property type="evidence" value="ECO:0007669"/>
    <property type="project" value="UniProtKB-SubCell"/>
</dbReference>
<gene>
    <name evidence="7" type="ORF">ERS672216_01741</name>
</gene>
<evidence type="ECO:0000256" key="1">
    <source>
        <dbReference type="ARBA" id="ARBA00004141"/>
    </source>
</evidence>
<keyword evidence="8" id="KW-1185">Reference proteome</keyword>
<keyword evidence="4 5" id="KW-0472">Membrane</keyword>
<sequence length="400" mass="46425">MNLAVLNLKNYLAKKSWQECLFIFFVAVWIMSLPFKNAVYQISQPLIILYFLIYIFITKNYKPLLKNLEKTRHLALGFGLLFLSMIVANFLNPELLDKKSWHITLMFLVRYAMMFVMLAYFYTLGFFSKKEIIAAVFASFFLLTFTAIYQILGDVNVLFDIKEGLTGSLTNRNATGLMMGLAVTSSIVLFSYSRKLSPVFMIYFIFFMIFSFSRSAWVASFTAGVCFLVLNFKSFDKKDKRALLIYIIVILLFLSIFWFGFDSLKTRLNELLEGNSSNRYLIWKYSWSMFLQNPLFGYGVDTFRNLPDSVVKFDGHFNSTHNMPLEILLYTGIFGFLASFFTIFLIFKQLCKNLVLLPVGVHFLVATQFDYGAYSSKELLSYLTILVFLAYADEFRKKTL</sequence>
<feature type="transmembrane region" description="Helical" evidence="5">
    <location>
        <begin position="20"/>
        <end position="36"/>
    </location>
</feature>
<feature type="transmembrane region" description="Helical" evidence="5">
    <location>
        <begin position="103"/>
        <end position="125"/>
    </location>
</feature>
<dbReference type="Pfam" id="PF04932">
    <property type="entry name" value="Wzy_C"/>
    <property type="match status" value="1"/>
</dbReference>
<dbReference type="PANTHER" id="PTHR37422">
    <property type="entry name" value="TEICHURONIC ACID BIOSYNTHESIS PROTEIN TUAE"/>
    <property type="match status" value="1"/>
</dbReference>
<keyword evidence="2 5" id="KW-0812">Transmembrane</keyword>
<feature type="transmembrane region" description="Helical" evidence="5">
    <location>
        <begin position="242"/>
        <end position="261"/>
    </location>
</feature>
<name>A0A128EJG7_9BACT</name>
<evidence type="ECO:0000256" key="3">
    <source>
        <dbReference type="ARBA" id="ARBA00022989"/>
    </source>
</evidence>
<dbReference type="EMBL" id="FIZP01000014">
    <property type="protein sequence ID" value="CZE49085.1"/>
    <property type="molecule type" value="Genomic_DNA"/>
</dbReference>
<evidence type="ECO:0000259" key="6">
    <source>
        <dbReference type="Pfam" id="PF04932"/>
    </source>
</evidence>
<organism evidence="7 8">
    <name type="scientific">Campylobacter geochelonis</name>
    <dbReference type="NCBI Taxonomy" id="1780362"/>
    <lineage>
        <taxon>Bacteria</taxon>
        <taxon>Pseudomonadati</taxon>
        <taxon>Campylobacterota</taxon>
        <taxon>Epsilonproteobacteria</taxon>
        <taxon>Campylobacterales</taxon>
        <taxon>Campylobacteraceae</taxon>
        <taxon>Campylobacter</taxon>
    </lineage>
</organism>
<dbReference type="RefSeq" id="WP_075540524.1">
    <property type="nucleotide sequence ID" value="NZ_CP053844.1"/>
</dbReference>
<dbReference type="AlphaFoldDB" id="A0A128EJG7"/>
<feature type="transmembrane region" description="Helical" evidence="5">
    <location>
        <begin position="204"/>
        <end position="230"/>
    </location>
</feature>
<evidence type="ECO:0000256" key="4">
    <source>
        <dbReference type="ARBA" id="ARBA00023136"/>
    </source>
</evidence>
<evidence type="ECO:0000313" key="8">
    <source>
        <dbReference type="Proteomes" id="UP000069632"/>
    </source>
</evidence>
<dbReference type="PANTHER" id="PTHR37422:SF13">
    <property type="entry name" value="LIPOPOLYSACCHARIDE BIOSYNTHESIS PROTEIN PA4999-RELATED"/>
    <property type="match status" value="1"/>
</dbReference>
<proteinExistence type="predicted"/>
<evidence type="ECO:0000313" key="7">
    <source>
        <dbReference type="EMBL" id="CZE49085.1"/>
    </source>
</evidence>
<accession>A0A128EJG7</accession>
<evidence type="ECO:0000256" key="5">
    <source>
        <dbReference type="SAM" id="Phobius"/>
    </source>
</evidence>
<comment type="subcellular location">
    <subcellularLocation>
        <location evidence="1">Membrane</location>
        <topology evidence="1">Multi-pass membrane protein</topology>
    </subcellularLocation>
</comment>
<keyword evidence="3 5" id="KW-1133">Transmembrane helix</keyword>